<evidence type="ECO:0000256" key="1">
    <source>
        <dbReference type="SAM" id="Phobius"/>
    </source>
</evidence>
<sequence length="160" mass="16095">MSAGTGEPGPVPRPVSLALTSIGFFALVIAGLGIGSLITDADVIPILGLGPLPGALGLVAAGAAFAGVTWRLLRETRPRYAGVFATILATYLAYGLATGFVALFAAEGIATALAVSGSLLVGWPGLVVAVAAGVAGWSAIALVRTRAGRPRWPWEDDADE</sequence>
<feature type="transmembrane region" description="Helical" evidence="1">
    <location>
        <begin position="80"/>
        <end position="105"/>
    </location>
</feature>
<gene>
    <name evidence="2" type="ORF">F6B40_09245</name>
</gene>
<protein>
    <submittedName>
        <fullName evidence="2">Uncharacterized protein</fullName>
    </submittedName>
</protein>
<evidence type="ECO:0000313" key="2">
    <source>
        <dbReference type="EMBL" id="KAA9133910.1"/>
    </source>
</evidence>
<keyword evidence="3" id="KW-1185">Reference proteome</keyword>
<keyword evidence="1" id="KW-1133">Transmembrane helix</keyword>
<reference evidence="3" key="1">
    <citation type="submission" date="2019-09" db="EMBL/GenBank/DDBJ databases">
        <title>Mumia zhuanghuii sp. nov. isolated from the intestinal contents of plateau pika (Ochotona curzoniae) in the Qinghai-Tibet plateau of China.</title>
        <authorList>
            <person name="Tian Z."/>
        </authorList>
    </citation>
    <scope>NUCLEOTIDE SEQUENCE [LARGE SCALE GENOMIC DNA]</scope>
    <source>
        <strain evidence="3">L-033</strain>
    </source>
</reference>
<feature type="transmembrane region" description="Helical" evidence="1">
    <location>
        <begin position="17"/>
        <end position="38"/>
    </location>
</feature>
<keyword evidence="1" id="KW-0472">Membrane</keyword>
<keyword evidence="1" id="KW-0812">Transmembrane</keyword>
<proteinExistence type="predicted"/>
<dbReference type="AlphaFoldDB" id="A0A5N0TFU7"/>
<dbReference type="Proteomes" id="UP000326838">
    <property type="component" value="Unassembled WGS sequence"/>
</dbReference>
<dbReference type="EMBL" id="VYUY01000009">
    <property type="protein sequence ID" value="KAA9133910.1"/>
    <property type="molecule type" value="Genomic_DNA"/>
</dbReference>
<name>A0A5N0TFU7_9MICO</name>
<organism evidence="2 3">
    <name type="scientific">Microbacterium caowuchunii</name>
    <dbReference type="NCBI Taxonomy" id="2614638"/>
    <lineage>
        <taxon>Bacteria</taxon>
        <taxon>Bacillati</taxon>
        <taxon>Actinomycetota</taxon>
        <taxon>Actinomycetes</taxon>
        <taxon>Micrococcales</taxon>
        <taxon>Microbacteriaceae</taxon>
        <taxon>Microbacterium</taxon>
    </lineage>
</organism>
<accession>A0A5N0TFU7</accession>
<dbReference type="RefSeq" id="WP_150893264.1">
    <property type="nucleotide sequence ID" value="NZ_VYUY01000009.1"/>
</dbReference>
<feature type="transmembrane region" description="Helical" evidence="1">
    <location>
        <begin position="125"/>
        <end position="143"/>
    </location>
</feature>
<feature type="transmembrane region" description="Helical" evidence="1">
    <location>
        <begin position="44"/>
        <end position="68"/>
    </location>
</feature>
<evidence type="ECO:0000313" key="3">
    <source>
        <dbReference type="Proteomes" id="UP000326838"/>
    </source>
</evidence>
<comment type="caution">
    <text evidence="2">The sequence shown here is derived from an EMBL/GenBank/DDBJ whole genome shotgun (WGS) entry which is preliminary data.</text>
</comment>